<name>M1DE01_SOLTU</name>
<dbReference type="Gramene" id="PGSC0003DMT400087513">
    <property type="protein sequence ID" value="PGSC0003DMT400087513"/>
    <property type="gene ID" value="PGSC0003DMG400037084"/>
</dbReference>
<evidence type="ECO:0000313" key="2">
    <source>
        <dbReference type="EnsemblPlants" id="PGSC0003DMT400087513"/>
    </source>
</evidence>
<feature type="region of interest" description="Disordered" evidence="1">
    <location>
        <begin position="1"/>
        <end position="24"/>
    </location>
</feature>
<organism evidence="2 3">
    <name type="scientific">Solanum tuberosum</name>
    <name type="common">Potato</name>
    <dbReference type="NCBI Taxonomy" id="4113"/>
    <lineage>
        <taxon>Eukaryota</taxon>
        <taxon>Viridiplantae</taxon>
        <taxon>Streptophyta</taxon>
        <taxon>Embryophyta</taxon>
        <taxon>Tracheophyta</taxon>
        <taxon>Spermatophyta</taxon>
        <taxon>Magnoliopsida</taxon>
        <taxon>eudicotyledons</taxon>
        <taxon>Gunneridae</taxon>
        <taxon>Pentapetalae</taxon>
        <taxon>asterids</taxon>
        <taxon>lamiids</taxon>
        <taxon>Solanales</taxon>
        <taxon>Solanaceae</taxon>
        <taxon>Solanoideae</taxon>
        <taxon>Solaneae</taxon>
        <taxon>Solanum</taxon>
    </lineage>
</organism>
<keyword evidence="3" id="KW-1185">Reference proteome</keyword>
<dbReference type="EnsemblPlants" id="PGSC0003DMT400087513">
    <property type="protein sequence ID" value="PGSC0003DMT400087513"/>
    <property type="gene ID" value="PGSC0003DMG400037084"/>
</dbReference>
<protein>
    <submittedName>
        <fullName evidence="2">Uncharacterized protein</fullName>
    </submittedName>
</protein>
<proteinExistence type="predicted"/>
<dbReference type="AlphaFoldDB" id="M1DE01"/>
<reference evidence="2" key="2">
    <citation type="submission" date="2015-06" db="UniProtKB">
        <authorList>
            <consortium name="EnsemblPlants"/>
        </authorList>
    </citation>
    <scope>IDENTIFICATION</scope>
    <source>
        <strain evidence="2">DM1-3 516 R44</strain>
    </source>
</reference>
<dbReference type="HOGENOM" id="CLU_029307_7_2_1"/>
<evidence type="ECO:0000256" key="1">
    <source>
        <dbReference type="SAM" id="MobiDB-lite"/>
    </source>
</evidence>
<feature type="compositionally biased region" description="Basic and acidic residues" evidence="1">
    <location>
        <begin position="1"/>
        <end position="18"/>
    </location>
</feature>
<sequence length="119" mass="12634">MTKSKVVERIKPAQEKSKGSAINEETTTLKGKATKLTATIGKGKGKRPTSARKTITQDPNILSWARGFCRVVHIFLADTHSTDLGESGIVVLPKVTSGTDAHIQSTTSGTEAQTDGETP</sequence>
<dbReference type="Proteomes" id="UP000011115">
    <property type="component" value="Unassembled WGS sequence"/>
</dbReference>
<evidence type="ECO:0000313" key="3">
    <source>
        <dbReference type="Proteomes" id="UP000011115"/>
    </source>
</evidence>
<accession>M1DE01</accession>
<feature type="region of interest" description="Disordered" evidence="1">
    <location>
        <begin position="98"/>
        <end position="119"/>
    </location>
</feature>
<dbReference type="PaxDb" id="4113-PGSC0003DMT400087513"/>
<reference evidence="3" key="1">
    <citation type="journal article" date="2011" name="Nature">
        <title>Genome sequence and analysis of the tuber crop potato.</title>
        <authorList>
            <consortium name="The Potato Genome Sequencing Consortium"/>
        </authorList>
    </citation>
    <scope>NUCLEOTIDE SEQUENCE [LARGE SCALE GENOMIC DNA]</scope>
    <source>
        <strain evidence="3">cv. DM1-3 516 R44</strain>
    </source>
</reference>
<dbReference type="InParanoid" id="M1DE01"/>